<dbReference type="RefSeq" id="WP_078671799.1">
    <property type="nucleotide sequence ID" value="NZ_FUWZ01000004.1"/>
</dbReference>
<dbReference type="AlphaFoldDB" id="A0A1T4TDA8"/>
<evidence type="ECO:0000313" key="2">
    <source>
        <dbReference type="Proteomes" id="UP000190367"/>
    </source>
</evidence>
<gene>
    <name evidence="1" type="ORF">SAMN04488128_104448</name>
</gene>
<dbReference type="STRING" id="634771.SAMN04488128_104448"/>
<reference evidence="2" key="1">
    <citation type="submission" date="2017-02" db="EMBL/GenBank/DDBJ databases">
        <authorList>
            <person name="Varghese N."/>
            <person name="Submissions S."/>
        </authorList>
    </citation>
    <scope>NUCLEOTIDE SEQUENCE [LARGE SCALE GENOMIC DNA]</scope>
    <source>
        <strain evidence="2">DSM 22224</strain>
    </source>
</reference>
<dbReference type="Proteomes" id="UP000190367">
    <property type="component" value="Unassembled WGS sequence"/>
</dbReference>
<name>A0A1T4TDA8_9BACT</name>
<organism evidence="1 2">
    <name type="scientific">Chitinophaga eiseniae</name>
    <dbReference type="NCBI Taxonomy" id="634771"/>
    <lineage>
        <taxon>Bacteria</taxon>
        <taxon>Pseudomonadati</taxon>
        <taxon>Bacteroidota</taxon>
        <taxon>Chitinophagia</taxon>
        <taxon>Chitinophagales</taxon>
        <taxon>Chitinophagaceae</taxon>
        <taxon>Chitinophaga</taxon>
    </lineage>
</organism>
<sequence length="100" mass="12083">MLREDQRLITFFDEIAYKILLSTYGEFSLCTKNIDRHQQENIFRQWQQKYQIHFHQKLDEAAAAFVSENQSTVTIDWLRKKIGMLIQHYLQIFTLRAQTT</sequence>
<keyword evidence="2" id="KW-1185">Reference proteome</keyword>
<dbReference type="EMBL" id="FUWZ01000004">
    <property type="protein sequence ID" value="SKA38462.1"/>
    <property type="molecule type" value="Genomic_DNA"/>
</dbReference>
<evidence type="ECO:0000313" key="1">
    <source>
        <dbReference type="EMBL" id="SKA38462.1"/>
    </source>
</evidence>
<proteinExistence type="predicted"/>
<protein>
    <submittedName>
        <fullName evidence="1">Uncharacterized protein</fullName>
    </submittedName>
</protein>
<accession>A0A1T4TDA8</accession>
<dbReference type="OrthoDB" id="674569at2"/>